<reference evidence="1" key="1">
    <citation type="journal article" date="2020" name="New Phytol.">
        <title>Comparative genomics reveals dynamic genome evolution in host specialist ectomycorrhizal fungi.</title>
        <authorList>
            <person name="Lofgren L.A."/>
            <person name="Nguyen N.H."/>
            <person name="Vilgalys R."/>
            <person name="Ruytinx J."/>
            <person name="Liao H.L."/>
            <person name="Branco S."/>
            <person name="Kuo A."/>
            <person name="LaButti K."/>
            <person name="Lipzen A."/>
            <person name="Andreopoulos W."/>
            <person name="Pangilinan J."/>
            <person name="Riley R."/>
            <person name="Hundley H."/>
            <person name="Na H."/>
            <person name="Barry K."/>
            <person name="Grigoriev I.V."/>
            <person name="Stajich J.E."/>
            <person name="Kennedy P.G."/>
        </authorList>
    </citation>
    <scope>NUCLEOTIDE SEQUENCE</scope>
    <source>
        <strain evidence="1">S12</strain>
    </source>
</reference>
<keyword evidence="2" id="KW-1185">Reference proteome</keyword>
<feature type="non-terminal residue" evidence="1">
    <location>
        <position position="60"/>
    </location>
</feature>
<dbReference type="EMBL" id="JABBWE010000047">
    <property type="protein sequence ID" value="KAG1790812.1"/>
    <property type="molecule type" value="Genomic_DNA"/>
</dbReference>
<dbReference type="Proteomes" id="UP000719766">
    <property type="component" value="Unassembled WGS sequence"/>
</dbReference>
<evidence type="ECO:0000313" key="1">
    <source>
        <dbReference type="EMBL" id="KAG1790812.1"/>
    </source>
</evidence>
<evidence type="ECO:0000313" key="2">
    <source>
        <dbReference type="Proteomes" id="UP000719766"/>
    </source>
</evidence>
<sequence length="60" mass="6655">AATPDILANVPVSENPRPLHVMADHADYWVDAEGEVFTFTFPATLDLDGQHNRTGPYFNL</sequence>
<name>A0A9P7AKR6_9AGAM</name>
<comment type="caution">
    <text evidence="1">The sequence shown here is derived from an EMBL/GenBank/DDBJ whole genome shotgun (WGS) entry which is preliminary data.</text>
</comment>
<feature type="non-terminal residue" evidence="1">
    <location>
        <position position="1"/>
    </location>
</feature>
<dbReference type="AlphaFoldDB" id="A0A9P7AKR6"/>
<organism evidence="1 2">
    <name type="scientific">Suillus plorans</name>
    <dbReference type="NCBI Taxonomy" id="116603"/>
    <lineage>
        <taxon>Eukaryota</taxon>
        <taxon>Fungi</taxon>
        <taxon>Dikarya</taxon>
        <taxon>Basidiomycota</taxon>
        <taxon>Agaricomycotina</taxon>
        <taxon>Agaricomycetes</taxon>
        <taxon>Agaricomycetidae</taxon>
        <taxon>Boletales</taxon>
        <taxon>Suillineae</taxon>
        <taxon>Suillaceae</taxon>
        <taxon>Suillus</taxon>
    </lineage>
</organism>
<protein>
    <submittedName>
        <fullName evidence="1">Uncharacterized protein</fullName>
    </submittedName>
</protein>
<dbReference type="GeneID" id="64590211"/>
<dbReference type="OrthoDB" id="2690420at2759"/>
<accession>A0A9P7AKR6</accession>
<gene>
    <name evidence="1" type="ORF">HD556DRAFT_1204586</name>
</gene>
<proteinExistence type="predicted"/>
<dbReference type="RefSeq" id="XP_041157745.1">
    <property type="nucleotide sequence ID" value="XM_041296447.1"/>
</dbReference>